<evidence type="ECO:0000256" key="2">
    <source>
        <dbReference type="ARBA" id="ARBA00004496"/>
    </source>
</evidence>
<keyword evidence="6" id="KW-0862">Zinc</keyword>
<evidence type="ECO:0000256" key="5">
    <source>
        <dbReference type="ARBA" id="ARBA00022771"/>
    </source>
</evidence>
<dbReference type="Proteomes" id="UP000000304">
    <property type="component" value="Chromosome 3L"/>
</dbReference>
<dbReference type="CDD" id="cd07166">
    <property type="entry name" value="NR_DBD_REV_ERB"/>
    <property type="match status" value="1"/>
</dbReference>
<dbReference type="GO" id="GO:0030154">
    <property type="term" value="P:cell differentiation"/>
    <property type="evidence" value="ECO:0007669"/>
    <property type="project" value="TreeGrafter"/>
</dbReference>
<dbReference type="HOGENOM" id="CLU_051919_0_0_1"/>
<dbReference type="SMART" id="SM00399">
    <property type="entry name" value="ZnF_C4"/>
    <property type="match status" value="1"/>
</dbReference>
<reference evidence="14 15" key="1">
    <citation type="journal article" date="2007" name="Nature">
        <title>Evolution of genes and genomes on the Drosophila phylogeny.</title>
        <authorList>
            <consortium name="Drosophila 12 Genomes Consortium"/>
            <person name="Clark A.G."/>
            <person name="Eisen M.B."/>
            <person name="Smith D.R."/>
            <person name="Bergman C.M."/>
            <person name="Oliver B."/>
            <person name="Markow T.A."/>
            <person name="Kaufman T.C."/>
            <person name="Kellis M."/>
            <person name="Gelbart W."/>
            <person name="Iyer V.N."/>
            <person name="Pollard D.A."/>
            <person name="Sackton T.B."/>
            <person name="Larracuente A.M."/>
            <person name="Singh N.D."/>
            <person name="Abad J.P."/>
            <person name="Abt D.N."/>
            <person name="Adryan B."/>
            <person name="Aguade M."/>
            <person name="Akashi H."/>
            <person name="Anderson W.W."/>
            <person name="Aquadro C.F."/>
            <person name="Ardell D.H."/>
            <person name="Arguello R."/>
            <person name="Artieri C.G."/>
            <person name="Barbash D.A."/>
            <person name="Barker D."/>
            <person name="Barsanti P."/>
            <person name="Batterham P."/>
            <person name="Batzoglou S."/>
            <person name="Begun D."/>
            <person name="Bhutkar A."/>
            <person name="Blanco E."/>
            <person name="Bosak S.A."/>
            <person name="Bradley R.K."/>
            <person name="Brand A.D."/>
            <person name="Brent M.R."/>
            <person name="Brooks A.N."/>
            <person name="Brown R.H."/>
            <person name="Butlin R.K."/>
            <person name="Caggese C."/>
            <person name="Calvi B.R."/>
            <person name="Bernardo de Carvalho A."/>
            <person name="Caspi A."/>
            <person name="Castrezana S."/>
            <person name="Celniker S.E."/>
            <person name="Chang J.L."/>
            <person name="Chapple C."/>
            <person name="Chatterji S."/>
            <person name="Chinwalla A."/>
            <person name="Civetta A."/>
            <person name="Clifton S.W."/>
            <person name="Comeron J.M."/>
            <person name="Costello J.C."/>
            <person name="Coyne J.A."/>
            <person name="Daub J."/>
            <person name="David R.G."/>
            <person name="Delcher A.L."/>
            <person name="Delehaunty K."/>
            <person name="Do C.B."/>
            <person name="Ebling H."/>
            <person name="Edwards K."/>
            <person name="Eickbush T."/>
            <person name="Evans J.D."/>
            <person name="Filipski A."/>
            <person name="Findeiss S."/>
            <person name="Freyhult E."/>
            <person name="Fulton L."/>
            <person name="Fulton R."/>
            <person name="Garcia A.C."/>
            <person name="Gardiner A."/>
            <person name="Garfield D.A."/>
            <person name="Garvin B.E."/>
            <person name="Gibson G."/>
            <person name="Gilbert D."/>
            <person name="Gnerre S."/>
            <person name="Godfrey J."/>
            <person name="Good R."/>
            <person name="Gotea V."/>
            <person name="Gravely B."/>
            <person name="Greenberg A.J."/>
            <person name="Griffiths-Jones S."/>
            <person name="Gross S."/>
            <person name="Guigo R."/>
            <person name="Gustafson E.A."/>
            <person name="Haerty W."/>
            <person name="Hahn M.W."/>
            <person name="Halligan D.L."/>
            <person name="Halpern A.L."/>
            <person name="Halter G.M."/>
            <person name="Han M.V."/>
            <person name="Heger A."/>
            <person name="Hillier L."/>
            <person name="Hinrichs A.S."/>
            <person name="Holmes I."/>
            <person name="Hoskins R.A."/>
            <person name="Hubisz M.J."/>
            <person name="Hultmark D."/>
            <person name="Huntley M.A."/>
            <person name="Jaffe D.B."/>
            <person name="Jagadeeshan S."/>
            <person name="Jeck W.R."/>
            <person name="Johnson J."/>
            <person name="Jones C.D."/>
            <person name="Jordan W.C."/>
            <person name="Karpen G.H."/>
            <person name="Kataoka E."/>
            <person name="Keightley P.D."/>
            <person name="Kheradpour P."/>
            <person name="Kirkness E.F."/>
            <person name="Koerich L.B."/>
            <person name="Kristiansen K."/>
            <person name="Kudrna D."/>
            <person name="Kulathinal R.J."/>
            <person name="Kumar S."/>
            <person name="Kwok R."/>
            <person name="Lander E."/>
            <person name="Langley C.H."/>
            <person name="Lapoint R."/>
            <person name="Lazzaro B.P."/>
            <person name="Lee S.J."/>
            <person name="Levesque L."/>
            <person name="Li R."/>
            <person name="Lin C.F."/>
            <person name="Lin M.F."/>
            <person name="Lindblad-Toh K."/>
            <person name="Llopart A."/>
            <person name="Long M."/>
            <person name="Low L."/>
            <person name="Lozovsky E."/>
            <person name="Lu J."/>
            <person name="Luo M."/>
            <person name="Machado C.A."/>
            <person name="Makalowski W."/>
            <person name="Marzo M."/>
            <person name="Matsuda M."/>
            <person name="Matzkin L."/>
            <person name="McAllister B."/>
            <person name="McBride C.S."/>
            <person name="McKernan B."/>
            <person name="McKernan K."/>
            <person name="Mendez-Lago M."/>
            <person name="Minx P."/>
            <person name="Mollenhauer M.U."/>
            <person name="Montooth K."/>
            <person name="Mount S.M."/>
            <person name="Mu X."/>
            <person name="Myers E."/>
            <person name="Negre B."/>
            <person name="Newfeld S."/>
            <person name="Nielsen R."/>
            <person name="Noor M.A."/>
            <person name="O'Grady P."/>
            <person name="Pachter L."/>
            <person name="Papaceit M."/>
            <person name="Parisi M.J."/>
            <person name="Parisi M."/>
            <person name="Parts L."/>
            <person name="Pedersen J.S."/>
            <person name="Pesole G."/>
            <person name="Phillippy A.M."/>
            <person name="Ponting C.P."/>
            <person name="Pop M."/>
            <person name="Porcelli D."/>
            <person name="Powell J.R."/>
            <person name="Prohaska S."/>
            <person name="Pruitt K."/>
            <person name="Puig M."/>
            <person name="Quesneville H."/>
            <person name="Ram K.R."/>
            <person name="Rand D."/>
            <person name="Rasmussen M.D."/>
            <person name="Reed L.K."/>
            <person name="Reenan R."/>
            <person name="Reily A."/>
            <person name="Remington K.A."/>
            <person name="Rieger T.T."/>
            <person name="Ritchie M.G."/>
            <person name="Robin C."/>
            <person name="Rogers Y.H."/>
            <person name="Rohde C."/>
            <person name="Rozas J."/>
            <person name="Rubenfield M.J."/>
            <person name="Ruiz A."/>
            <person name="Russo S."/>
            <person name="Salzberg S.L."/>
            <person name="Sanchez-Gracia A."/>
            <person name="Saranga D.J."/>
            <person name="Sato H."/>
            <person name="Schaeffer S.W."/>
            <person name="Schatz M.C."/>
            <person name="Schlenke T."/>
            <person name="Schwartz R."/>
            <person name="Segarra C."/>
            <person name="Singh R.S."/>
            <person name="Sirot L."/>
            <person name="Sirota M."/>
            <person name="Sisneros N.B."/>
            <person name="Smith C.D."/>
            <person name="Smith T.F."/>
            <person name="Spieth J."/>
            <person name="Stage D.E."/>
            <person name="Stark A."/>
            <person name="Stephan W."/>
            <person name="Strausberg R.L."/>
            <person name="Strempel S."/>
            <person name="Sturgill D."/>
            <person name="Sutton G."/>
            <person name="Sutton G.G."/>
            <person name="Tao W."/>
            <person name="Teichmann S."/>
            <person name="Tobari Y.N."/>
            <person name="Tomimura Y."/>
            <person name="Tsolas J.M."/>
            <person name="Valente V.L."/>
            <person name="Venter E."/>
            <person name="Venter J.C."/>
            <person name="Vicario S."/>
            <person name="Vieira F.G."/>
            <person name="Vilella A.J."/>
            <person name="Villasante A."/>
            <person name="Walenz B."/>
            <person name="Wang J."/>
            <person name="Wasserman M."/>
            <person name="Watts T."/>
            <person name="Wilson D."/>
            <person name="Wilson R.K."/>
            <person name="Wing R.A."/>
            <person name="Wolfner M.F."/>
            <person name="Wong A."/>
            <person name="Wong G.K."/>
            <person name="Wu C.I."/>
            <person name="Wu G."/>
            <person name="Yamamoto D."/>
            <person name="Yang H.P."/>
            <person name="Yang S.P."/>
            <person name="Yorke J.A."/>
            <person name="Yoshida K."/>
            <person name="Zdobnov E."/>
            <person name="Zhang P."/>
            <person name="Zhang Y."/>
            <person name="Zimin A.V."/>
            <person name="Baldwin J."/>
            <person name="Abdouelleil A."/>
            <person name="Abdulkadir J."/>
            <person name="Abebe A."/>
            <person name="Abera B."/>
            <person name="Abreu J."/>
            <person name="Acer S.C."/>
            <person name="Aftuck L."/>
            <person name="Alexander A."/>
            <person name="An P."/>
            <person name="Anderson E."/>
            <person name="Anderson S."/>
            <person name="Arachi H."/>
            <person name="Azer M."/>
            <person name="Bachantsang P."/>
            <person name="Barry A."/>
            <person name="Bayul T."/>
            <person name="Berlin A."/>
            <person name="Bessette D."/>
            <person name="Bloom T."/>
            <person name="Blye J."/>
            <person name="Boguslavskiy L."/>
            <person name="Bonnet C."/>
            <person name="Boukhgalter B."/>
            <person name="Bourzgui I."/>
            <person name="Brown A."/>
            <person name="Cahill P."/>
            <person name="Channer S."/>
            <person name="Cheshatsang Y."/>
            <person name="Chuda L."/>
            <person name="Citroen M."/>
            <person name="Collymore A."/>
            <person name="Cooke P."/>
            <person name="Costello M."/>
            <person name="D'Aco K."/>
            <person name="Daza R."/>
            <person name="De Haan G."/>
            <person name="DeGray S."/>
            <person name="DeMaso C."/>
            <person name="Dhargay N."/>
            <person name="Dooley K."/>
            <person name="Dooley E."/>
            <person name="Doricent M."/>
            <person name="Dorje P."/>
            <person name="Dorjee K."/>
            <person name="Dupes A."/>
            <person name="Elong R."/>
            <person name="Falk J."/>
            <person name="Farina A."/>
            <person name="Faro S."/>
            <person name="Ferguson D."/>
            <person name="Fisher S."/>
            <person name="Foley C.D."/>
            <person name="Franke A."/>
            <person name="Friedrich D."/>
            <person name="Gadbois L."/>
            <person name="Gearin G."/>
            <person name="Gearin C.R."/>
            <person name="Giannoukos G."/>
            <person name="Goode T."/>
            <person name="Graham J."/>
            <person name="Grandbois E."/>
            <person name="Grewal S."/>
            <person name="Gyaltsen K."/>
            <person name="Hafez N."/>
            <person name="Hagos B."/>
            <person name="Hall J."/>
            <person name="Henson C."/>
            <person name="Hollinger A."/>
            <person name="Honan T."/>
            <person name="Huard M.D."/>
            <person name="Hughes L."/>
            <person name="Hurhula B."/>
            <person name="Husby M.E."/>
            <person name="Kamat A."/>
            <person name="Kanga B."/>
            <person name="Kashin S."/>
            <person name="Khazanovich D."/>
            <person name="Kisner P."/>
            <person name="Lance K."/>
            <person name="Lara M."/>
            <person name="Lee W."/>
            <person name="Lennon N."/>
            <person name="Letendre F."/>
            <person name="LeVine R."/>
            <person name="Lipovsky A."/>
            <person name="Liu X."/>
            <person name="Liu J."/>
            <person name="Liu S."/>
            <person name="Lokyitsang T."/>
            <person name="Lokyitsang Y."/>
            <person name="Lubonja R."/>
            <person name="Lui A."/>
            <person name="MacDonald P."/>
            <person name="Magnisalis V."/>
            <person name="Maru K."/>
            <person name="Matthews C."/>
            <person name="McCusker W."/>
            <person name="McDonough S."/>
            <person name="Mehta T."/>
            <person name="Meldrim J."/>
            <person name="Meneus L."/>
            <person name="Mihai O."/>
            <person name="Mihalev A."/>
            <person name="Mihova T."/>
            <person name="Mittelman R."/>
            <person name="Mlenga V."/>
            <person name="Montmayeur A."/>
            <person name="Mulrain L."/>
            <person name="Navidi A."/>
            <person name="Naylor J."/>
            <person name="Negash T."/>
            <person name="Nguyen T."/>
            <person name="Nguyen N."/>
            <person name="Nicol R."/>
            <person name="Norbu C."/>
            <person name="Norbu N."/>
            <person name="Novod N."/>
            <person name="O'Neill B."/>
            <person name="Osman S."/>
            <person name="Markiewicz E."/>
            <person name="Oyono O.L."/>
            <person name="Patti C."/>
            <person name="Phunkhang P."/>
            <person name="Pierre F."/>
            <person name="Priest M."/>
            <person name="Raghuraman S."/>
            <person name="Rege F."/>
            <person name="Reyes R."/>
            <person name="Rise C."/>
            <person name="Rogov P."/>
            <person name="Ross K."/>
            <person name="Ryan E."/>
            <person name="Settipalli S."/>
            <person name="Shea T."/>
            <person name="Sherpa N."/>
            <person name="Shi L."/>
            <person name="Shih D."/>
            <person name="Sparrow T."/>
            <person name="Spaulding J."/>
            <person name="Stalker J."/>
            <person name="Stange-Thomann N."/>
            <person name="Stavropoulos S."/>
            <person name="Stone C."/>
            <person name="Strader C."/>
            <person name="Tesfaye S."/>
            <person name="Thomson T."/>
            <person name="Thoulutsang Y."/>
            <person name="Thoulutsang D."/>
            <person name="Topham K."/>
            <person name="Topping I."/>
            <person name="Tsamla T."/>
            <person name="Vassiliev H."/>
            <person name="Vo A."/>
            <person name="Wangchuk T."/>
            <person name="Wangdi T."/>
            <person name="Weiand M."/>
            <person name="Wilkinson J."/>
            <person name="Wilson A."/>
            <person name="Yadav S."/>
            <person name="Young G."/>
            <person name="Yu Q."/>
            <person name="Zembek L."/>
            <person name="Zhong D."/>
            <person name="Zimmer A."/>
            <person name="Zwirko Z."/>
            <person name="Jaffe D.B."/>
            <person name="Alvarez P."/>
            <person name="Brockman W."/>
            <person name="Butler J."/>
            <person name="Chin C."/>
            <person name="Gnerre S."/>
            <person name="Grabherr M."/>
            <person name="Kleber M."/>
            <person name="Mauceli E."/>
            <person name="MacCallum I."/>
        </authorList>
    </citation>
    <scope>NUCLEOTIDE SEQUENCE [LARGE SCALE GENOMIC DNA]</scope>
    <source>
        <strain evidence="15">white501</strain>
    </source>
</reference>
<keyword evidence="11" id="KW-0539">Nucleus</keyword>
<dbReference type="GO" id="GO:0045944">
    <property type="term" value="P:positive regulation of transcription by RNA polymerase II"/>
    <property type="evidence" value="ECO:0007669"/>
    <property type="project" value="TreeGrafter"/>
</dbReference>
<comment type="subcellular location">
    <subcellularLocation>
        <location evidence="2">Cytoplasm</location>
    </subcellularLocation>
    <subcellularLocation>
        <location evidence="1">Nucleus</location>
    </subcellularLocation>
</comment>
<gene>
    <name evidence="14" type="primary">Dsim\GD12358</name>
    <name evidence="14" type="ORF">Dsim_GD12358</name>
</gene>
<dbReference type="Bgee" id="FBgn0184090">
    <property type="expression patterns" value="Expressed in adult organism and 3 other cell types or tissues"/>
</dbReference>
<sequence length="433" mass="47989">MLMSADSSDSAKTSVICSTVSASMLAPPAPEQPSTTAPSILGVTGRSHLENALKLPPNTSVSAYYQHNSKLGMGQNFNPEFRSLVAPVTDLDTVPPTGVTMASSSNSPNSSVKLPHSGVIFVSKSSAVSTTDGPTVVVQQQQSQQQMPQHFESLPHHHPQQEHQSQQQQQQHHLQHHPHPHVMYPHGYPQANLHHPGGIAVVPADSRPQTPEYIKSYPVMDTTVASSVKGEPELNIEFDGTTVLCRVCGDKASGFHYGVHSCEGCKGFFRRSIQQKIQYRPCTKNQQCSILRINRNRCQYCRLKKCIAVGMSRDAVRFGRVPKREKARILAAMQQSTQNRGQQRALATELDDQPRLLAAVLRAHLETCEFTKEKVSAMRQRARDCPSYSMPTLLTISTLLIDRQRLRRRRSHISGPPTSVDMHRSAKQYQLAS</sequence>
<dbReference type="GO" id="GO:0005737">
    <property type="term" value="C:cytoplasm"/>
    <property type="evidence" value="ECO:0007669"/>
    <property type="project" value="UniProtKB-SubCell"/>
</dbReference>
<comment type="similarity">
    <text evidence="3">Belongs to the nuclear hormone receptor family. NR1 subfamily.</text>
</comment>
<dbReference type="InterPro" id="IPR013088">
    <property type="entry name" value="Znf_NHR/GATA"/>
</dbReference>
<dbReference type="SUPFAM" id="SSF57716">
    <property type="entry name" value="Glucocorticoid receptor-like (DNA-binding domain)"/>
    <property type="match status" value="1"/>
</dbReference>
<evidence type="ECO:0000256" key="7">
    <source>
        <dbReference type="ARBA" id="ARBA00023015"/>
    </source>
</evidence>
<dbReference type="PANTHER" id="PTHR24082">
    <property type="entry name" value="NUCLEAR HORMONE RECEPTOR"/>
    <property type="match status" value="1"/>
</dbReference>
<dbReference type="InterPro" id="IPR050234">
    <property type="entry name" value="Nuclear_hormone_rcpt_NR1"/>
</dbReference>
<dbReference type="GO" id="GO:0004879">
    <property type="term" value="F:nuclear receptor activity"/>
    <property type="evidence" value="ECO:0007669"/>
    <property type="project" value="TreeGrafter"/>
</dbReference>
<keyword evidence="5" id="KW-0863">Zinc-finger</keyword>
<feature type="compositionally biased region" description="Low complexity" evidence="12">
    <location>
        <begin position="136"/>
        <end position="146"/>
    </location>
</feature>
<evidence type="ECO:0000256" key="1">
    <source>
        <dbReference type="ARBA" id="ARBA00004123"/>
    </source>
</evidence>
<dbReference type="InterPro" id="IPR001628">
    <property type="entry name" value="Znf_hrmn_rcpt"/>
</dbReference>
<dbReference type="OMA" id="MYPHGYP"/>
<feature type="region of interest" description="Disordered" evidence="12">
    <location>
        <begin position="135"/>
        <end position="182"/>
    </location>
</feature>
<evidence type="ECO:0000256" key="11">
    <source>
        <dbReference type="ARBA" id="ARBA00023242"/>
    </source>
</evidence>
<evidence type="ECO:0000259" key="13">
    <source>
        <dbReference type="PROSITE" id="PS51030"/>
    </source>
</evidence>
<dbReference type="PROSITE" id="PS51030">
    <property type="entry name" value="NUCLEAR_REC_DBD_2"/>
    <property type="match status" value="1"/>
</dbReference>
<dbReference type="GO" id="GO:0000122">
    <property type="term" value="P:negative regulation of transcription by RNA polymerase II"/>
    <property type="evidence" value="ECO:0007669"/>
    <property type="project" value="TreeGrafter"/>
</dbReference>
<keyword evidence="8" id="KW-0238">DNA-binding</keyword>
<name>B4QPD2_DROSI</name>
<evidence type="ECO:0000313" key="14">
    <source>
        <dbReference type="EMBL" id="EDX10926.1"/>
    </source>
</evidence>
<evidence type="ECO:0000256" key="6">
    <source>
        <dbReference type="ARBA" id="ARBA00022833"/>
    </source>
</evidence>
<keyword evidence="10" id="KW-0675">Receptor</keyword>
<evidence type="ECO:0000313" key="15">
    <source>
        <dbReference type="Proteomes" id="UP000000304"/>
    </source>
</evidence>
<dbReference type="GO" id="GO:0000978">
    <property type="term" value="F:RNA polymerase II cis-regulatory region sequence-specific DNA binding"/>
    <property type="evidence" value="ECO:0007669"/>
    <property type="project" value="TreeGrafter"/>
</dbReference>
<dbReference type="Pfam" id="PF00105">
    <property type="entry name" value="zf-C4"/>
    <property type="match status" value="1"/>
</dbReference>
<protein>
    <submittedName>
        <fullName evidence="14">GD12358</fullName>
    </submittedName>
</protein>
<feature type="region of interest" description="Disordered" evidence="12">
    <location>
        <begin position="410"/>
        <end position="433"/>
    </location>
</feature>
<dbReference type="SMR" id="B4QPD2"/>
<dbReference type="STRING" id="7240.B4QPD2"/>
<dbReference type="PROSITE" id="PS00031">
    <property type="entry name" value="NUCLEAR_REC_DBD_1"/>
    <property type="match status" value="1"/>
</dbReference>
<dbReference type="PhylomeDB" id="B4QPD2"/>
<keyword evidence="7" id="KW-0805">Transcription regulation</keyword>
<keyword evidence="9" id="KW-0804">Transcription</keyword>
<evidence type="ECO:0000256" key="10">
    <source>
        <dbReference type="ARBA" id="ARBA00023170"/>
    </source>
</evidence>
<evidence type="ECO:0000256" key="12">
    <source>
        <dbReference type="SAM" id="MobiDB-lite"/>
    </source>
</evidence>
<keyword evidence="15" id="KW-1185">Reference proteome</keyword>
<evidence type="ECO:0000256" key="4">
    <source>
        <dbReference type="ARBA" id="ARBA00022723"/>
    </source>
</evidence>
<accession>B4QPD2</accession>
<feature type="domain" description="Nuclear receptor" evidence="13">
    <location>
        <begin position="242"/>
        <end position="318"/>
    </location>
</feature>
<evidence type="ECO:0000256" key="9">
    <source>
        <dbReference type="ARBA" id="ARBA00023163"/>
    </source>
</evidence>
<dbReference type="GO" id="GO:0008270">
    <property type="term" value="F:zinc ion binding"/>
    <property type="evidence" value="ECO:0007669"/>
    <property type="project" value="UniProtKB-KW"/>
</dbReference>
<proteinExistence type="inferred from homology"/>
<feature type="compositionally biased region" description="Low complexity" evidence="12">
    <location>
        <begin position="162"/>
        <end position="172"/>
    </location>
</feature>
<dbReference type="Gene3D" id="3.30.50.10">
    <property type="entry name" value="Erythroid Transcription Factor GATA-1, subunit A"/>
    <property type="match status" value="1"/>
</dbReference>
<keyword evidence="4" id="KW-0479">Metal-binding</keyword>
<dbReference type="GO" id="GO:0005634">
    <property type="term" value="C:nucleus"/>
    <property type="evidence" value="ECO:0007669"/>
    <property type="project" value="UniProtKB-SubCell"/>
</dbReference>
<evidence type="ECO:0000256" key="3">
    <source>
        <dbReference type="ARBA" id="ARBA00008092"/>
    </source>
</evidence>
<dbReference type="PRINTS" id="PR00047">
    <property type="entry name" value="STROIDFINGER"/>
</dbReference>
<evidence type="ECO:0000256" key="8">
    <source>
        <dbReference type="ARBA" id="ARBA00023125"/>
    </source>
</evidence>
<dbReference type="PANTHER" id="PTHR24082:SF473">
    <property type="entry name" value="ECDYSONE-INDUCED PROTEIN 75B, ISOFORM B"/>
    <property type="match status" value="1"/>
</dbReference>
<organism evidence="14 15">
    <name type="scientific">Drosophila simulans</name>
    <name type="common">Fruit fly</name>
    <dbReference type="NCBI Taxonomy" id="7240"/>
    <lineage>
        <taxon>Eukaryota</taxon>
        <taxon>Metazoa</taxon>
        <taxon>Ecdysozoa</taxon>
        <taxon>Arthropoda</taxon>
        <taxon>Hexapoda</taxon>
        <taxon>Insecta</taxon>
        <taxon>Pterygota</taxon>
        <taxon>Neoptera</taxon>
        <taxon>Endopterygota</taxon>
        <taxon>Diptera</taxon>
        <taxon>Brachycera</taxon>
        <taxon>Muscomorpha</taxon>
        <taxon>Ephydroidea</taxon>
        <taxon>Drosophilidae</taxon>
        <taxon>Drosophila</taxon>
        <taxon>Sophophora</taxon>
    </lineage>
</organism>
<dbReference type="FunFam" id="3.30.50.10:FF:000013">
    <property type="entry name" value="Nuclear receptor subfamily 1 group D member 2"/>
    <property type="match status" value="1"/>
</dbReference>
<dbReference type="AlphaFoldDB" id="B4QPD2"/>
<dbReference type="OrthoDB" id="7634782at2759"/>
<dbReference type="EMBL" id="CM000363">
    <property type="protein sequence ID" value="EDX10926.1"/>
    <property type="molecule type" value="Genomic_DNA"/>
</dbReference>
<dbReference type="GO" id="GO:0009755">
    <property type="term" value="P:hormone-mediated signaling pathway"/>
    <property type="evidence" value="ECO:0007669"/>
    <property type="project" value="TreeGrafter"/>
</dbReference>